<comment type="pathway">
    <text evidence="1">Cofactor biosynthesis; ubiquinone biosynthesis.</text>
</comment>
<proteinExistence type="inferred from homology"/>
<dbReference type="Pfam" id="PF08511">
    <property type="entry name" value="COQ9"/>
    <property type="match status" value="1"/>
</dbReference>
<protein>
    <submittedName>
        <fullName evidence="8">COQ9 family protein</fullName>
    </submittedName>
</protein>
<evidence type="ECO:0000313" key="8">
    <source>
        <dbReference type="EMBL" id="NIA68480.1"/>
    </source>
</evidence>
<evidence type="ECO:0000256" key="5">
    <source>
        <dbReference type="ARBA" id="ARBA00023121"/>
    </source>
</evidence>
<accession>A0A967EXA1</accession>
<evidence type="ECO:0000313" key="9">
    <source>
        <dbReference type="Proteomes" id="UP000761264"/>
    </source>
</evidence>
<dbReference type="NCBIfam" id="TIGR02396">
    <property type="entry name" value="diverge_rpsU"/>
    <property type="match status" value="1"/>
</dbReference>
<dbReference type="InterPro" id="IPR012762">
    <property type="entry name" value="Ubiq_biosynth_COQ9"/>
</dbReference>
<organism evidence="8 9">
    <name type="scientific">Pelagibius litoralis</name>
    <dbReference type="NCBI Taxonomy" id="374515"/>
    <lineage>
        <taxon>Bacteria</taxon>
        <taxon>Pseudomonadati</taxon>
        <taxon>Pseudomonadota</taxon>
        <taxon>Alphaproteobacteria</taxon>
        <taxon>Rhodospirillales</taxon>
        <taxon>Rhodovibrionaceae</taxon>
        <taxon>Pelagibius</taxon>
    </lineage>
</organism>
<evidence type="ECO:0000256" key="1">
    <source>
        <dbReference type="ARBA" id="ARBA00004749"/>
    </source>
</evidence>
<keyword evidence="3" id="KW-0831">Ubiquinone biosynthesis</keyword>
<keyword evidence="9" id="KW-1185">Reference proteome</keyword>
<name>A0A967EXA1_9PROT</name>
<evidence type="ECO:0000259" key="7">
    <source>
        <dbReference type="Pfam" id="PF08511"/>
    </source>
</evidence>
<dbReference type="GO" id="GO:0008289">
    <property type="term" value="F:lipid binding"/>
    <property type="evidence" value="ECO:0007669"/>
    <property type="project" value="UniProtKB-KW"/>
</dbReference>
<evidence type="ECO:0000256" key="6">
    <source>
        <dbReference type="ARBA" id="ARBA00058104"/>
    </source>
</evidence>
<comment type="caution">
    <text evidence="8">The sequence shown here is derived from an EMBL/GenBank/DDBJ whole genome shotgun (WGS) entry which is preliminary data.</text>
</comment>
<comment type="similarity">
    <text evidence="2">Belongs to the COQ9 family.</text>
</comment>
<sequence length="226" mass="25461">MTDDKQRLALLDQTLRHVPFDGWTWQAIDAAARDLEMDLAEARRLYPGGPEEMIRTFSNEADRQMMAGLERLDLASMKVREKVTAGVRLRLEALAAHREAARRALAFFAMPQNAAGGLRCLYRTVDAIWYAAGDTATDYNFYTKRALLSGVYTSTLLYWLNDKSDDYTASWAFLDRRIAEVLKVAGRLGKGVSAAMNLPDRLFERFAEAGGGLTRSRSGRLRSTRR</sequence>
<dbReference type="EMBL" id="JAAQPH010000005">
    <property type="protein sequence ID" value="NIA68480.1"/>
    <property type="molecule type" value="Genomic_DNA"/>
</dbReference>
<evidence type="ECO:0000256" key="2">
    <source>
        <dbReference type="ARBA" id="ARBA00010766"/>
    </source>
</evidence>
<evidence type="ECO:0000256" key="3">
    <source>
        <dbReference type="ARBA" id="ARBA00022688"/>
    </source>
</evidence>
<dbReference type="PANTHER" id="PTHR21427:SF19">
    <property type="entry name" value="UBIQUINONE BIOSYNTHESIS PROTEIN COQ9, MITOCHONDRIAL"/>
    <property type="match status" value="1"/>
</dbReference>
<keyword evidence="5" id="KW-0446">Lipid-binding</keyword>
<dbReference type="AlphaFoldDB" id="A0A967EXA1"/>
<dbReference type="InterPro" id="IPR013718">
    <property type="entry name" value="COQ9_C"/>
</dbReference>
<dbReference type="Gene3D" id="1.10.357.10">
    <property type="entry name" value="Tetracycline Repressor, domain 2"/>
    <property type="match status" value="1"/>
</dbReference>
<dbReference type="GO" id="GO:0006744">
    <property type="term" value="P:ubiquinone biosynthetic process"/>
    <property type="evidence" value="ECO:0007669"/>
    <property type="project" value="UniProtKB-KW"/>
</dbReference>
<gene>
    <name evidence="8" type="ORF">HBA54_07730</name>
</gene>
<comment type="function">
    <text evidence="6">Membrane-associated protein that warps the membrane surface to access and bind aromatic isoprenes with high specificity, including ubiquinone (CoQ) isoprene intermediates and presents them directly to COQ7, therefore facilitating the COQ7-mediated hydroxylase step. Participates in the biosynthesis of coenzyme Q, also named ubiquinone, an essential lipid-soluble electron transporter for aerobic cellular respiration.</text>
</comment>
<feature type="domain" description="COQ9 C-terminal" evidence="7">
    <location>
        <begin position="116"/>
        <end position="184"/>
    </location>
</feature>
<evidence type="ECO:0000256" key="4">
    <source>
        <dbReference type="ARBA" id="ARBA00022946"/>
    </source>
</evidence>
<dbReference type="PANTHER" id="PTHR21427">
    <property type="entry name" value="UBIQUINONE BIOSYNTHESIS PROTEIN COQ9, MITOCHONDRIAL"/>
    <property type="match status" value="1"/>
</dbReference>
<dbReference type="Proteomes" id="UP000761264">
    <property type="component" value="Unassembled WGS sequence"/>
</dbReference>
<dbReference type="RefSeq" id="WP_167223138.1">
    <property type="nucleotide sequence ID" value="NZ_JAAQPH010000005.1"/>
</dbReference>
<reference evidence="8" key="1">
    <citation type="submission" date="2020-03" db="EMBL/GenBank/DDBJ databases">
        <title>Genome of Pelagibius litoralis DSM 21314T.</title>
        <authorList>
            <person name="Wang G."/>
        </authorList>
    </citation>
    <scope>NUCLEOTIDE SEQUENCE</scope>
    <source>
        <strain evidence="8">DSM 21314</strain>
    </source>
</reference>
<keyword evidence="4" id="KW-0809">Transit peptide</keyword>